<evidence type="ECO:0000313" key="3">
    <source>
        <dbReference type="Proteomes" id="UP000028990"/>
    </source>
</evidence>
<protein>
    <submittedName>
        <fullName evidence="2">Uncharacterized protein</fullName>
    </submittedName>
</protein>
<accession>A0A091D136</accession>
<sequence>MQRARGGWFLSDGVVPSSECRRLPLRERVSVHFAQDPYTNGRCGWKAEKPHTLPCIYHGSPRNLGGLYCLPPASTPQYTGVPDYQKPDPRDEEHRAGALSFDNGTGVGDEATSASRNLQDRVMPAKLVKQFLGVLILRVLPEKLTLWVSKLSRKDSVGVGGTIEGKPAGGHSQSHTAEQTVPWPSSESSEITDPQFHGTAVASAGTLTALVLFLNYRTKSVAESCKGGSGI</sequence>
<feature type="compositionally biased region" description="Polar residues" evidence="1">
    <location>
        <begin position="171"/>
        <end position="192"/>
    </location>
</feature>
<keyword evidence="3" id="KW-1185">Reference proteome</keyword>
<feature type="compositionally biased region" description="Basic and acidic residues" evidence="1">
    <location>
        <begin position="85"/>
        <end position="96"/>
    </location>
</feature>
<reference evidence="2 3" key="1">
    <citation type="submission" date="2013-11" db="EMBL/GenBank/DDBJ databases">
        <title>The Damaraland mole rat (Fukomys damarensis) genome and evolution of African mole rats.</title>
        <authorList>
            <person name="Gladyshev V.N."/>
            <person name="Fang X."/>
        </authorList>
    </citation>
    <scope>NUCLEOTIDE SEQUENCE [LARGE SCALE GENOMIC DNA]</scope>
    <source>
        <tissue evidence="2">Liver</tissue>
    </source>
</reference>
<dbReference type="AlphaFoldDB" id="A0A091D136"/>
<dbReference type="EMBL" id="KN123330">
    <property type="protein sequence ID" value="KFO25819.1"/>
    <property type="molecule type" value="Genomic_DNA"/>
</dbReference>
<name>A0A091D136_FUKDA</name>
<evidence type="ECO:0000256" key="1">
    <source>
        <dbReference type="SAM" id="MobiDB-lite"/>
    </source>
</evidence>
<evidence type="ECO:0000313" key="2">
    <source>
        <dbReference type="EMBL" id="KFO25819.1"/>
    </source>
</evidence>
<proteinExistence type="predicted"/>
<dbReference type="Proteomes" id="UP000028990">
    <property type="component" value="Unassembled WGS sequence"/>
</dbReference>
<feature type="region of interest" description="Disordered" evidence="1">
    <location>
        <begin position="158"/>
        <end position="193"/>
    </location>
</feature>
<feature type="region of interest" description="Disordered" evidence="1">
    <location>
        <begin position="78"/>
        <end position="111"/>
    </location>
</feature>
<organism evidence="2 3">
    <name type="scientific">Fukomys damarensis</name>
    <name type="common">Damaraland mole rat</name>
    <name type="synonym">Cryptomys damarensis</name>
    <dbReference type="NCBI Taxonomy" id="885580"/>
    <lineage>
        <taxon>Eukaryota</taxon>
        <taxon>Metazoa</taxon>
        <taxon>Chordata</taxon>
        <taxon>Craniata</taxon>
        <taxon>Vertebrata</taxon>
        <taxon>Euteleostomi</taxon>
        <taxon>Mammalia</taxon>
        <taxon>Eutheria</taxon>
        <taxon>Euarchontoglires</taxon>
        <taxon>Glires</taxon>
        <taxon>Rodentia</taxon>
        <taxon>Hystricomorpha</taxon>
        <taxon>Bathyergidae</taxon>
        <taxon>Fukomys</taxon>
    </lineage>
</organism>
<gene>
    <name evidence="2" type="ORF">H920_12737</name>
</gene>